<feature type="region of interest" description="Disordered" evidence="4">
    <location>
        <begin position="202"/>
        <end position="293"/>
    </location>
</feature>
<accession>A0A7R9Q6D5</accession>
<dbReference type="InterPro" id="IPR002893">
    <property type="entry name" value="Znf_MYND"/>
</dbReference>
<gene>
    <name evidence="7" type="ORF">OSB1V03_LOCUS14265</name>
</gene>
<dbReference type="EMBL" id="CAJPIZ010013541">
    <property type="protein sequence ID" value="CAG2114299.1"/>
    <property type="molecule type" value="Genomic_DNA"/>
</dbReference>
<feature type="region of interest" description="Disordered" evidence="4">
    <location>
        <begin position="621"/>
        <end position="687"/>
    </location>
</feature>
<keyword evidence="5" id="KW-0812">Transmembrane</keyword>
<dbReference type="Proteomes" id="UP000759131">
    <property type="component" value="Unassembled WGS sequence"/>
</dbReference>
<dbReference type="SUPFAM" id="SSF144232">
    <property type="entry name" value="HIT/MYND zinc finger-like"/>
    <property type="match status" value="1"/>
</dbReference>
<dbReference type="PROSITE" id="PS01360">
    <property type="entry name" value="ZF_MYND_1"/>
    <property type="match status" value="1"/>
</dbReference>
<feature type="compositionally biased region" description="Polar residues" evidence="4">
    <location>
        <begin position="595"/>
        <end position="613"/>
    </location>
</feature>
<organism evidence="7">
    <name type="scientific">Medioppia subpectinata</name>
    <dbReference type="NCBI Taxonomy" id="1979941"/>
    <lineage>
        <taxon>Eukaryota</taxon>
        <taxon>Metazoa</taxon>
        <taxon>Ecdysozoa</taxon>
        <taxon>Arthropoda</taxon>
        <taxon>Chelicerata</taxon>
        <taxon>Arachnida</taxon>
        <taxon>Acari</taxon>
        <taxon>Acariformes</taxon>
        <taxon>Sarcoptiformes</taxon>
        <taxon>Oribatida</taxon>
        <taxon>Brachypylina</taxon>
        <taxon>Oppioidea</taxon>
        <taxon>Oppiidae</taxon>
        <taxon>Medioppia</taxon>
    </lineage>
</organism>
<keyword evidence="5" id="KW-0472">Membrane</keyword>
<keyword evidence="1" id="KW-0479">Metal-binding</keyword>
<keyword evidence="3" id="KW-0862">Zinc</keyword>
<reference evidence="7" key="1">
    <citation type="submission" date="2020-11" db="EMBL/GenBank/DDBJ databases">
        <authorList>
            <person name="Tran Van P."/>
        </authorList>
    </citation>
    <scope>NUCLEOTIDE SEQUENCE</scope>
</reference>
<feature type="domain" description="MYND-type" evidence="6">
    <location>
        <begin position="752"/>
        <end position="790"/>
    </location>
</feature>
<dbReference type="GO" id="GO:0008270">
    <property type="term" value="F:zinc ion binding"/>
    <property type="evidence" value="ECO:0007669"/>
    <property type="project" value="UniProtKB-KW"/>
</dbReference>
<evidence type="ECO:0000313" key="7">
    <source>
        <dbReference type="EMBL" id="CAD7633869.1"/>
    </source>
</evidence>
<feature type="region of interest" description="Disordered" evidence="4">
    <location>
        <begin position="455"/>
        <end position="509"/>
    </location>
</feature>
<feature type="non-terminal residue" evidence="7">
    <location>
        <position position="791"/>
    </location>
</feature>
<protein>
    <recommendedName>
        <fullName evidence="6">MYND-type domain-containing protein</fullName>
    </recommendedName>
</protein>
<sequence length="791" mass="89654">MKSPQLQYQKQSKITDNESDSLPIPWIAAIIINAILVFLFILFVVYCYWKSKKRRQRIRNPDKESLFSGKSSKHSVQEVQKNVIDSKTEATKENIFNIESEHKRLTESDINEESVDESVDNTRKTSIKSPMTKVQSITRLSGGGRGSVHEINGNQYNPTDSPSVSKFTDKLNDSVPNQPQYKAKHEEQDNHMLETVTEIDEHSDYDRKSLEQKHSKHSSPSKSRKSSPTHQMPSSNASITTASNVMTKVKGLGHSSPKGVSPERQVRSPGSPQSSSHSTAVQTSPSKESWANIPGAIIDDNDRYFDERDVNPFTKKECIGRITLPARQRMTLEQLRNYLLQSNDETIRNCAKRKFKFLSESYRLVVMDESFTPVDQIYQTQGIFIKFNAGTESVPFGYRSQNKIRAANRFATGNNDNDNNRLQVNTISRANTRTSQKSDSIYGSTPKSVARKSSIYGSSYGSTPRNNPNASVYGSTAKSSDKTRFGFQRNANQYEERSYAMDRTPRRRDDNRVRNCAKRKFKFLSESYRLVVMDESFTPVDQIYQTQGIFIKFNAGTESVPFGYRSQNKIRAANRFATGNNDNDNNRLQVNTISRANTRTSQKSDSIYGSTPKSVARKSSIYGSSYGSTPRNNPNASVYGSTAKSSDKTRFGFQRNANQYEERSYAMDRTPRRRDDNRGNGMGYSSSRNNLIASPLSLTPTPMVSPLVSPRTRIRLCRKLQLQSQVQSGQLEEMPNFFTLYIKLTTSLDSLCDNPGCNNQPLLKCYVCSKVKYCSLDCKKEHSREHRFICK</sequence>
<evidence type="ECO:0000256" key="1">
    <source>
        <dbReference type="ARBA" id="ARBA00022723"/>
    </source>
</evidence>
<feature type="region of interest" description="Disordered" evidence="4">
    <location>
        <begin position="595"/>
        <end position="614"/>
    </location>
</feature>
<feature type="region of interest" description="Disordered" evidence="4">
    <location>
        <begin position="106"/>
        <end position="190"/>
    </location>
</feature>
<feature type="compositionally biased region" description="Basic and acidic residues" evidence="4">
    <location>
        <begin position="660"/>
        <end position="678"/>
    </location>
</feature>
<evidence type="ECO:0000256" key="3">
    <source>
        <dbReference type="ARBA" id="ARBA00022833"/>
    </source>
</evidence>
<feature type="compositionally biased region" description="Polar residues" evidence="4">
    <location>
        <begin position="455"/>
        <end position="478"/>
    </location>
</feature>
<keyword evidence="8" id="KW-1185">Reference proteome</keyword>
<evidence type="ECO:0000259" key="6">
    <source>
        <dbReference type="PROSITE" id="PS01360"/>
    </source>
</evidence>
<keyword evidence="5" id="KW-1133">Transmembrane helix</keyword>
<feature type="compositionally biased region" description="Polar residues" evidence="4">
    <location>
        <begin position="279"/>
        <end position="289"/>
    </location>
</feature>
<feature type="compositionally biased region" description="Basic and acidic residues" evidence="4">
    <location>
        <begin position="202"/>
        <end position="213"/>
    </location>
</feature>
<dbReference type="EMBL" id="OC868116">
    <property type="protein sequence ID" value="CAD7633869.1"/>
    <property type="molecule type" value="Genomic_DNA"/>
</dbReference>
<dbReference type="OrthoDB" id="6509882at2759"/>
<dbReference type="Pfam" id="PF01753">
    <property type="entry name" value="zf-MYND"/>
    <property type="match status" value="1"/>
</dbReference>
<dbReference type="AlphaFoldDB" id="A0A7R9Q6D5"/>
<proteinExistence type="predicted"/>
<dbReference type="Gene3D" id="6.10.140.2220">
    <property type="match status" value="1"/>
</dbReference>
<feature type="compositionally biased region" description="Basic and acidic residues" evidence="4">
    <location>
        <begin position="494"/>
        <end position="509"/>
    </location>
</feature>
<evidence type="ECO:0000313" key="8">
    <source>
        <dbReference type="Proteomes" id="UP000759131"/>
    </source>
</evidence>
<evidence type="ECO:0000256" key="5">
    <source>
        <dbReference type="SAM" id="Phobius"/>
    </source>
</evidence>
<keyword evidence="2" id="KW-0863">Zinc-finger</keyword>
<feature type="compositionally biased region" description="Polar residues" evidence="4">
    <location>
        <begin position="229"/>
        <end position="246"/>
    </location>
</feature>
<feature type="compositionally biased region" description="Acidic residues" evidence="4">
    <location>
        <begin position="109"/>
        <end position="119"/>
    </location>
</feature>
<feature type="compositionally biased region" description="Basic residues" evidence="4">
    <location>
        <begin position="214"/>
        <end position="227"/>
    </location>
</feature>
<name>A0A7R9Q6D5_9ACAR</name>
<feature type="compositionally biased region" description="Polar residues" evidence="4">
    <location>
        <begin position="127"/>
        <end position="139"/>
    </location>
</feature>
<feature type="compositionally biased region" description="Polar residues" evidence="4">
    <location>
        <begin position="152"/>
        <end position="166"/>
    </location>
</feature>
<feature type="compositionally biased region" description="Polar residues" evidence="4">
    <location>
        <begin position="621"/>
        <end position="644"/>
    </location>
</feature>
<evidence type="ECO:0000256" key="2">
    <source>
        <dbReference type="ARBA" id="ARBA00022771"/>
    </source>
</evidence>
<evidence type="ECO:0000256" key="4">
    <source>
        <dbReference type="SAM" id="MobiDB-lite"/>
    </source>
</evidence>
<feature type="transmembrane region" description="Helical" evidence="5">
    <location>
        <begin position="26"/>
        <end position="49"/>
    </location>
</feature>
<feature type="compositionally biased region" description="Low complexity" evidence="4">
    <location>
        <begin position="268"/>
        <end position="278"/>
    </location>
</feature>